<evidence type="ECO:0000256" key="7">
    <source>
        <dbReference type="SAM" id="Phobius"/>
    </source>
</evidence>
<feature type="transmembrane region" description="Helical" evidence="7">
    <location>
        <begin position="105"/>
        <end position="126"/>
    </location>
</feature>
<evidence type="ECO:0000313" key="9">
    <source>
        <dbReference type="EMBL" id="MBD1394653.1"/>
    </source>
</evidence>
<evidence type="ECO:0000256" key="2">
    <source>
        <dbReference type="ARBA" id="ARBA00006464"/>
    </source>
</evidence>
<evidence type="ECO:0000256" key="6">
    <source>
        <dbReference type="ARBA" id="ARBA00023136"/>
    </source>
</evidence>
<dbReference type="InterPro" id="IPR003362">
    <property type="entry name" value="Bact_transf"/>
</dbReference>
<accession>A0A926NSS0</accession>
<dbReference type="PANTHER" id="PTHR30576">
    <property type="entry name" value="COLANIC BIOSYNTHESIS UDP-GLUCOSE LIPID CARRIER TRANSFERASE"/>
    <property type="match status" value="1"/>
</dbReference>
<dbReference type="Gene3D" id="3.40.50.720">
    <property type="entry name" value="NAD(P)-binding Rossmann-like Domain"/>
    <property type="match status" value="1"/>
</dbReference>
<organism evidence="9 10">
    <name type="scientific">Mucilaginibacter glaciei</name>
    <dbReference type="NCBI Taxonomy" id="2772109"/>
    <lineage>
        <taxon>Bacteria</taxon>
        <taxon>Pseudomonadati</taxon>
        <taxon>Bacteroidota</taxon>
        <taxon>Sphingobacteriia</taxon>
        <taxon>Sphingobacteriales</taxon>
        <taxon>Sphingobacteriaceae</taxon>
        <taxon>Mucilaginibacter</taxon>
    </lineage>
</organism>
<dbReference type="Pfam" id="PF13727">
    <property type="entry name" value="CoA_binding_3"/>
    <property type="match status" value="1"/>
</dbReference>
<dbReference type="AlphaFoldDB" id="A0A926NSS0"/>
<comment type="caution">
    <text evidence="9">The sequence shown here is derived from an EMBL/GenBank/DDBJ whole genome shotgun (WGS) entry which is preliminary data.</text>
</comment>
<dbReference type="EMBL" id="JACWMX010000006">
    <property type="protein sequence ID" value="MBD1394653.1"/>
    <property type="molecule type" value="Genomic_DNA"/>
</dbReference>
<evidence type="ECO:0000256" key="1">
    <source>
        <dbReference type="ARBA" id="ARBA00004141"/>
    </source>
</evidence>
<evidence type="ECO:0000256" key="4">
    <source>
        <dbReference type="ARBA" id="ARBA00022692"/>
    </source>
</evidence>
<keyword evidence="3" id="KW-0808">Transferase</keyword>
<dbReference type="RefSeq" id="WP_191164428.1">
    <property type="nucleotide sequence ID" value="NZ_JACWMX010000006.1"/>
</dbReference>
<dbReference type="NCBIfam" id="TIGR03025">
    <property type="entry name" value="EPS_sugtrans"/>
    <property type="match status" value="1"/>
</dbReference>
<keyword evidence="10" id="KW-1185">Reference proteome</keyword>
<keyword evidence="5 7" id="KW-1133">Transmembrane helix</keyword>
<evidence type="ECO:0000259" key="8">
    <source>
        <dbReference type="Pfam" id="PF02397"/>
    </source>
</evidence>
<feature type="domain" description="Bacterial sugar transferase" evidence="8">
    <location>
        <begin position="273"/>
        <end position="457"/>
    </location>
</feature>
<evidence type="ECO:0000256" key="3">
    <source>
        <dbReference type="ARBA" id="ARBA00022679"/>
    </source>
</evidence>
<feature type="transmembrane region" description="Helical" evidence="7">
    <location>
        <begin position="43"/>
        <end position="63"/>
    </location>
</feature>
<keyword evidence="4 7" id="KW-0812">Transmembrane</keyword>
<feature type="transmembrane region" description="Helical" evidence="7">
    <location>
        <begin position="275"/>
        <end position="300"/>
    </location>
</feature>
<feature type="transmembrane region" description="Helical" evidence="7">
    <location>
        <begin position="7"/>
        <end position="31"/>
    </location>
</feature>
<proteinExistence type="inferred from homology"/>
<dbReference type="GO" id="GO:0016020">
    <property type="term" value="C:membrane"/>
    <property type="evidence" value="ECO:0007669"/>
    <property type="project" value="UniProtKB-SubCell"/>
</dbReference>
<dbReference type="Pfam" id="PF02397">
    <property type="entry name" value="Bac_transf"/>
    <property type="match status" value="1"/>
</dbReference>
<protein>
    <submittedName>
        <fullName evidence="9">Exopolysaccharide biosynthesis polyprenyl glycosylphosphotransferase</fullName>
    </submittedName>
</protein>
<dbReference type="InterPro" id="IPR017475">
    <property type="entry name" value="EPS_sugar_tfrase"/>
</dbReference>
<dbReference type="PANTHER" id="PTHR30576:SF0">
    <property type="entry name" value="UNDECAPRENYL-PHOSPHATE N-ACETYLGALACTOSAMINYL 1-PHOSPHATE TRANSFERASE-RELATED"/>
    <property type="match status" value="1"/>
</dbReference>
<reference evidence="9" key="1">
    <citation type="submission" date="2020-09" db="EMBL/GenBank/DDBJ databases">
        <title>Novel species of Mucilaginibacter isolated from a glacier on the Tibetan Plateau.</title>
        <authorList>
            <person name="Liu Q."/>
            <person name="Xin Y.-H."/>
        </authorList>
    </citation>
    <scope>NUCLEOTIDE SEQUENCE</scope>
    <source>
        <strain evidence="9">ZB1P21</strain>
    </source>
</reference>
<name>A0A926NSS0_9SPHI</name>
<evidence type="ECO:0000313" key="10">
    <source>
        <dbReference type="Proteomes" id="UP000619078"/>
    </source>
</evidence>
<dbReference type="Proteomes" id="UP000619078">
    <property type="component" value="Unassembled WGS sequence"/>
</dbReference>
<gene>
    <name evidence="9" type="ORF">IDJ76_16210</name>
</gene>
<evidence type="ECO:0000256" key="5">
    <source>
        <dbReference type="ARBA" id="ARBA00022989"/>
    </source>
</evidence>
<comment type="similarity">
    <text evidence="2">Belongs to the bacterial sugar transferase family.</text>
</comment>
<sequence>METRNVFILIFLFSVLDLVGINCSHLLVLYLLGKSGDTISFNYVLIILLNLSWFASAYLIKLYRTKNVQSMGTILFKSILTFCFQILCIGIISAIFKSLVIDQKIVFYSLIGEFCALAQVRVFMFITEKSFQNLQNYKRKIAIVGNTELSNKVAQYFIKNKVAFNLIGHFKDDNKIADIAFGSKGGIKNTINFAIENHVDEVYTMLSSADDPALASLIEKADQHCVKLRFIASFAELEKLDGSQYHLSSFCNGVPILTTGPEPLNSIRNRIIKRLFDIGFSFFVIAFILSWLVPLLAIIIKSESKGPVFFKQLRSGKNNKPFYCYKFRSMKLNESSNYLQAAKNDARVTKVGAILRKTSVDELPQFLNVLLGDMSVVGPRPHMLSHTDQYRLIIERYMARLFFKPGITGWAQVNGHRGETTDKLQMKHRVEHDIWYIENWSIRKDIGIVYKTFLNVIHTDVNAY</sequence>
<dbReference type="GO" id="GO:0016780">
    <property type="term" value="F:phosphotransferase activity, for other substituted phosphate groups"/>
    <property type="evidence" value="ECO:0007669"/>
    <property type="project" value="TreeGrafter"/>
</dbReference>
<comment type="subcellular location">
    <subcellularLocation>
        <location evidence="1">Membrane</location>
        <topology evidence="1">Multi-pass membrane protein</topology>
    </subcellularLocation>
</comment>
<feature type="transmembrane region" description="Helical" evidence="7">
    <location>
        <begin position="75"/>
        <end position="99"/>
    </location>
</feature>
<keyword evidence="6 7" id="KW-0472">Membrane</keyword>